<comment type="function">
    <text evidence="1">Has phosphodiesterase (PDE) activity against cyclic-di-AMP (c-di-AMP).</text>
</comment>
<feature type="binding site" evidence="2">
    <location>
        <position position="351"/>
    </location>
    <ligand>
        <name>Mn(2+)</name>
        <dbReference type="ChEBI" id="CHEBI:29035"/>
        <label>1</label>
    </ligand>
</feature>
<dbReference type="InterPro" id="IPR003156">
    <property type="entry name" value="DHHA1_dom"/>
</dbReference>
<accession>A0A9D1KJI7</accession>
<keyword evidence="1 3" id="KW-0472">Membrane</keyword>
<evidence type="ECO:0000256" key="3">
    <source>
        <dbReference type="SAM" id="Phobius"/>
    </source>
</evidence>
<feature type="binding site" evidence="2">
    <location>
        <position position="498"/>
    </location>
    <ligand>
        <name>Mn(2+)</name>
        <dbReference type="ChEBI" id="CHEBI:29035"/>
        <label>2</label>
    </ligand>
</feature>
<dbReference type="Gene3D" id="3.30.450.20">
    <property type="entry name" value="PAS domain"/>
    <property type="match status" value="1"/>
</dbReference>
<keyword evidence="2" id="KW-0464">Manganese</keyword>
<keyword evidence="1" id="KW-1003">Cell membrane</keyword>
<sequence length="650" mass="71592">MKKRLPKLYIAALCLLILFSLVFGILLALSADVAGFLGAAAVFICSALLLILSLIFNKDITKYVTAMDKDIVSISRETFYDFPEPIIIVDDTESVIWYNREFEDRLFGDDRAYGVHLSDLVGNNTAKIFAQSGATVKILDRYYNVSARQSETFSLSVIRFSDITDHVLLENEYKASRKTVMIMMVDNYDDVLQNAKESDKSNIQGQIEQVFERFIENTNGVIHKVANDRFYAIIEERHLSRIIERKFDILDEVRSIQVGDRSSVTLSIGVGRGAKTMAESEVYAKQSLDMCLGRGGDQAAVKTPGGFEFFGGISKAVEKSTKVRSRIIATALKELAQSSGTVYIMGHKFADFDALGSSIGLCGALRSMGKQAYCVIDPEKNLCKTLIDYMTQNGSGDYFMSCEAALSSISDNSLLIICDTHNPEFVDSKTLYEAANTVVVIDHHRKMVNHIDNAVVFFHEPFASSTSEMATELIQYFGSECKISIRDAEALLAGIMLDTKNFVMRSGSRTFEAAAYLKKLGADTIAVKNLFSDTLNTYREKSILIQSATLFHGCAIATTESNAPELRLAAPQAADELLGIIGVKASFVIYRMDGVCYISARSLGSFNVQLIMEAIGGGGHQTMAGAQLNVSVEEAVKKVKEAIDNFIIKL</sequence>
<dbReference type="Proteomes" id="UP000824136">
    <property type="component" value="Unassembled WGS sequence"/>
</dbReference>
<evidence type="ECO:0000259" key="4">
    <source>
        <dbReference type="Pfam" id="PF01368"/>
    </source>
</evidence>
<gene>
    <name evidence="6" type="ORF">IAC39_04460</name>
</gene>
<feature type="binding site" evidence="2">
    <location>
        <position position="353"/>
    </location>
    <ligand>
        <name>Mn(2+)</name>
        <dbReference type="ChEBI" id="CHEBI:29035"/>
        <label>2</label>
    </ligand>
</feature>
<dbReference type="GO" id="GO:0005886">
    <property type="term" value="C:plasma membrane"/>
    <property type="evidence" value="ECO:0007669"/>
    <property type="project" value="UniProtKB-SubCell"/>
</dbReference>
<feature type="binding site" evidence="2">
    <location>
        <position position="419"/>
    </location>
    <ligand>
        <name>Mn(2+)</name>
        <dbReference type="ChEBI" id="CHEBI:29035"/>
        <label>2</label>
    </ligand>
</feature>
<dbReference type="Pfam" id="PF24898">
    <property type="entry name" value="GGDEF_GdpP"/>
    <property type="match status" value="1"/>
</dbReference>
<dbReference type="EMBL" id="DVLL01000017">
    <property type="protein sequence ID" value="HIT58944.1"/>
    <property type="molecule type" value="Genomic_DNA"/>
</dbReference>
<comment type="similarity">
    <text evidence="1">Belongs to the GdpP/PdeA phosphodiesterase family.</text>
</comment>
<reference evidence="6" key="1">
    <citation type="submission" date="2020-10" db="EMBL/GenBank/DDBJ databases">
        <authorList>
            <person name="Gilroy R."/>
        </authorList>
    </citation>
    <scope>NUCLEOTIDE SEQUENCE</scope>
    <source>
        <strain evidence="6">CHK33-4379</strain>
    </source>
</reference>
<dbReference type="FunFam" id="3.90.1640.10:FF:000002">
    <property type="entry name" value="Cyclic-di-AMP phosphodiesterase"/>
    <property type="match status" value="1"/>
</dbReference>
<keyword evidence="3" id="KW-0812">Transmembrane</keyword>
<dbReference type="GO" id="GO:0016787">
    <property type="term" value="F:hydrolase activity"/>
    <property type="evidence" value="ECO:0007669"/>
    <property type="project" value="UniProtKB-UniRule"/>
</dbReference>
<evidence type="ECO:0000256" key="2">
    <source>
        <dbReference type="PIRSR" id="PIRSR026583-50"/>
    </source>
</evidence>
<comment type="cofactor">
    <cofactor evidence="2">
        <name>Mn(2+)</name>
        <dbReference type="ChEBI" id="CHEBI:29035"/>
    </cofactor>
    <text evidence="2">For phosphodiesterase activity, probably binds 2 Mn(2+) per subunit.</text>
</comment>
<evidence type="ECO:0000313" key="6">
    <source>
        <dbReference type="EMBL" id="HIT58944.1"/>
    </source>
</evidence>
<dbReference type="SUPFAM" id="SSF64182">
    <property type="entry name" value="DHH phosphoesterases"/>
    <property type="match status" value="1"/>
</dbReference>
<dbReference type="InterPro" id="IPR051319">
    <property type="entry name" value="Oligoribo/pAp-PDE_c-di-AMP_PDE"/>
</dbReference>
<dbReference type="InterPro" id="IPR038763">
    <property type="entry name" value="DHH_sf"/>
</dbReference>
<proteinExistence type="inferred from homology"/>
<protein>
    <recommendedName>
        <fullName evidence="1">Cyclic-di-AMP phosphodiesterase</fullName>
        <ecNumber evidence="1">3.1.4.-</ecNumber>
    </recommendedName>
</protein>
<keyword evidence="3" id="KW-1133">Transmembrane helix</keyword>
<organism evidence="6 7">
    <name type="scientific">Candidatus Faeciplasma pullistercoris</name>
    <dbReference type="NCBI Taxonomy" id="2840800"/>
    <lineage>
        <taxon>Bacteria</taxon>
        <taxon>Bacillati</taxon>
        <taxon>Bacillota</taxon>
        <taxon>Clostridia</taxon>
        <taxon>Eubacteriales</taxon>
        <taxon>Oscillospiraceae</taxon>
        <taxon>Oscillospiraceae incertae sedis</taxon>
        <taxon>Candidatus Faeciplasma</taxon>
    </lineage>
</organism>
<reference evidence="6" key="2">
    <citation type="journal article" date="2021" name="PeerJ">
        <title>Extensive microbial diversity within the chicken gut microbiome revealed by metagenomics and culture.</title>
        <authorList>
            <person name="Gilroy R."/>
            <person name="Ravi A."/>
            <person name="Getino M."/>
            <person name="Pursley I."/>
            <person name="Horton D.L."/>
            <person name="Alikhan N.F."/>
            <person name="Baker D."/>
            <person name="Gharbi K."/>
            <person name="Hall N."/>
            <person name="Watson M."/>
            <person name="Adriaenssens E.M."/>
            <person name="Foster-Nyarko E."/>
            <person name="Jarju S."/>
            <person name="Secka A."/>
            <person name="Antonio M."/>
            <person name="Oren A."/>
            <person name="Chaudhuri R.R."/>
            <person name="La Ragione R."/>
            <person name="Hildebrand F."/>
            <person name="Pallen M.J."/>
        </authorList>
    </citation>
    <scope>NUCLEOTIDE SEQUENCE</scope>
    <source>
        <strain evidence="6">CHK33-4379</strain>
    </source>
</reference>
<dbReference type="PANTHER" id="PTHR47618:SF2">
    <property type="entry name" value="CYCLIC-DI-AMP PHOSPHODIESTERASE GDPP"/>
    <property type="match status" value="1"/>
</dbReference>
<dbReference type="GO" id="GO:0003676">
    <property type="term" value="F:nucleic acid binding"/>
    <property type="evidence" value="ECO:0007669"/>
    <property type="project" value="UniProtKB-UniRule"/>
</dbReference>
<evidence type="ECO:0000256" key="1">
    <source>
        <dbReference type="PIRNR" id="PIRNR026583"/>
    </source>
</evidence>
<dbReference type="Gene3D" id="3.10.310.30">
    <property type="match status" value="1"/>
</dbReference>
<dbReference type="PIRSF" id="PIRSF026583">
    <property type="entry name" value="YybT"/>
    <property type="match status" value="1"/>
</dbReference>
<keyword evidence="1" id="KW-0378">Hydrolase</keyword>
<comment type="subcellular location">
    <subcellularLocation>
        <location evidence="1">Cell membrane</location>
    </subcellularLocation>
</comment>
<dbReference type="GO" id="GO:0046872">
    <property type="term" value="F:metal ion binding"/>
    <property type="evidence" value="ECO:0007669"/>
    <property type="project" value="UniProtKB-KW"/>
</dbReference>
<comment type="catalytic activity">
    <reaction evidence="1">
        <text>3',3'-c-di-AMP + H2O = 5'-O-phosphonoadenylyl-(3'-&gt;5')-adenosine + H(+)</text>
        <dbReference type="Rhea" id="RHEA:54420"/>
        <dbReference type="ChEBI" id="CHEBI:15377"/>
        <dbReference type="ChEBI" id="CHEBI:15378"/>
        <dbReference type="ChEBI" id="CHEBI:71500"/>
        <dbReference type="ChEBI" id="CHEBI:138171"/>
    </reaction>
</comment>
<dbReference type="AlphaFoldDB" id="A0A9D1KJI7"/>
<dbReference type="Gene3D" id="3.90.1640.10">
    <property type="entry name" value="inorganic pyrophosphatase (n-terminal core)"/>
    <property type="match status" value="1"/>
</dbReference>
<dbReference type="InterPro" id="IPR001667">
    <property type="entry name" value="DDH_dom"/>
</dbReference>
<feature type="binding site" evidence="2">
    <location>
        <position position="443"/>
    </location>
    <ligand>
        <name>Mn(2+)</name>
        <dbReference type="ChEBI" id="CHEBI:29035"/>
        <label>2</label>
    </ligand>
</feature>
<name>A0A9D1KJI7_9FIRM</name>
<feature type="binding site" evidence="2">
    <location>
        <position position="419"/>
    </location>
    <ligand>
        <name>Mn(2+)</name>
        <dbReference type="ChEBI" id="CHEBI:29035"/>
        <label>1</label>
    </ligand>
</feature>
<feature type="binding site" evidence="2">
    <location>
        <position position="347"/>
    </location>
    <ligand>
        <name>Mn(2+)</name>
        <dbReference type="ChEBI" id="CHEBI:29035"/>
        <label>1</label>
    </ligand>
</feature>
<evidence type="ECO:0000259" key="5">
    <source>
        <dbReference type="Pfam" id="PF02272"/>
    </source>
</evidence>
<keyword evidence="2" id="KW-0479">Metal-binding</keyword>
<comment type="caution">
    <text evidence="6">The sequence shown here is derived from an EMBL/GenBank/DDBJ whole genome shotgun (WGS) entry which is preliminary data.</text>
</comment>
<dbReference type="InterPro" id="IPR014528">
    <property type="entry name" value="GdpP/PdeA"/>
</dbReference>
<dbReference type="Pfam" id="PF02272">
    <property type="entry name" value="DHHA1"/>
    <property type="match status" value="1"/>
</dbReference>
<dbReference type="Pfam" id="PF01368">
    <property type="entry name" value="DHH"/>
    <property type="match status" value="1"/>
</dbReference>
<feature type="domain" description="DHHA1" evidence="5">
    <location>
        <begin position="570"/>
        <end position="647"/>
    </location>
</feature>
<feature type="domain" description="DDH" evidence="4">
    <location>
        <begin position="342"/>
        <end position="495"/>
    </location>
</feature>
<feature type="transmembrane region" description="Helical" evidence="3">
    <location>
        <begin position="34"/>
        <end position="56"/>
    </location>
</feature>
<dbReference type="PANTHER" id="PTHR47618">
    <property type="entry name" value="BIFUNCTIONAL OLIGORIBONUCLEASE AND PAP PHOSPHATASE NRNA"/>
    <property type="match status" value="1"/>
</dbReference>
<evidence type="ECO:0000313" key="7">
    <source>
        <dbReference type="Proteomes" id="UP000824136"/>
    </source>
</evidence>
<dbReference type="EC" id="3.1.4.-" evidence="1"/>